<dbReference type="Proteomes" id="UP000001660">
    <property type="component" value="Chromosome"/>
</dbReference>
<dbReference type="eggNOG" id="COG1413">
    <property type="taxonomic scope" value="Bacteria"/>
</dbReference>
<evidence type="ECO:0000313" key="2">
    <source>
        <dbReference type="EMBL" id="CBK42997.1"/>
    </source>
</evidence>
<dbReference type="Gene3D" id="1.25.10.10">
    <property type="entry name" value="Leucine-rich Repeat Variant"/>
    <property type="match status" value="3"/>
</dbReference>
<keyword evidence="3" id="KW-1185">Reference proteome</keyword>
<dbReference type="InterPro" id="IPR016024">
    <property type="entry name" value="ARM-type_fold"/>
</dbReference>
<name>D8PIB0_9BACT</name>
<comment type="function">
    <text evidence="1">Catalyzes the hydroxylation of the N(6)-(4-aminobutyl)-L-lysine intermediate produced by deoxyhypusine synthase/DHPS on a critical lysine of the eukaryotic translation initiation factor 5A/eIF-5A. This is the second step of the post-translational modification of that lysine into an unusual amino acid residue named hypusine. Hypusination is unique to mature eIF-5A factor and is essential for its function.</text>
</comment>
<dbReference type="AlphaFoldDB" id="D8PIB0"/>
<dbReference type="PANTHER" id="PTHR12697">
    <property type="entry name" value="PBS LYASE HEAT-LIKE PROTEIN"/>
    <property type="match status" value="1"/>
</dbReference>
<dbReference type="GO" id="GO:0016491">
    <property type="term" value="F:oxidoreductase activity"/>
    <property type="evidence" value="ECO:0007669"/>
    <property type="project" value="TreeGrafter"/>
</dbReference>
<dbReference type="HOGENOM" id="CLU_577077_0_0_0"/>
<sequence>MVRPGRDFMALHGESHRRRTVSGWMAVAVASGVLLCLWPSAASARSLKEAQAAFDKKQYQEALDLVEQLTKDQGPQPEARRLKTRSLIFLGKPKDALVEYERLEQDLKQEDRTLLKDVALGFVYVLIKDMREQMRGAAYTALKDVDSPETIPALEDGLSDGSGLVRALAAEALGKLEAGRRSPRLRNALEDQAGLVKATVLKVLGKSGDRSVIPLLEKALKDEQPAVRLAAAGALYHTGQTAMWDTILKAASASNPEERATALRMVGELKDARGLSVLLEAITNTQPSVRGAAASALGELGKVQGIPALEHALQDKIPAVKTSAAISLGELGVKDSLGALRKALADPNAVVKAAVVSALLRVEEPFESVGEALYELAQNHDPGTRSAAGKAAGRAHGANTKAAIEFLSGMLKDPIPRPRIAAARALGQIGGVDLLPMLKLALHDEDDAVRATVGGSIARILARAKSSPNQAKS</sequence>
<dbReference type="SUPFAM" id="SSF48371">
    <property type="entry name" value="ARM repeat"/>
    <property type="match status" value="1"/>
</dbReference>
<evidence type="ECO:0000256" key="1">
    <source>
        <dbReference type="ARBA" id="ARBA00045876"/>
    </source>
</evidence>
<accession>D8PIB0</accession>
<dbReference type="PANTHER" id="PTHR12697:SF38">
    <property type="entry name" value="PBS LYASE HEAT DOMAIN PROTEIN REPEAT-CONTAINING PROTEIN"/>
    <property type="match status" value="1"/>
</dbReference>
<dbReference type="SMART" id="SM00567">
    <property type="entry name" value="EZ_HEAT"/>
    <property type="match status" value="9"/>
</dbReference>
<organism evidence="2 3">
    <name type="scientific">Nitrospira defluvii</name>
    <dbReference type="NCBI Taxonomy" id="330214"/>
    <lineage>
        <taxon>Bacteria</taxon>
        <taxon>Pseudomonadati</taxon>
        <taxon>Nitrospirota</taxon>
        <taxon>Nitrospiria</taxon>
        <taxon>Nitrospirales</taxon>
        <taxon>Nitrospiraceae</taxon>
        <taxon>Nitrospira</taxon>
    </lineage>
</organism>
<dbReference type="KEGG" id="nde:NIDE3309"/>
<dbReference type="InterPro" id="IPR004155">
    <property type="entry name" value="PBS_lyase_HEAT"/>
</dbReference>
<dbReference type="PROSITE" id="PS50077">
    <property type="entry name" value="HEAT_REPEAT"/>
    <property type="match status" value="1"/>
</dbReference>
<dbReference type="InterPro" id="IPR011989">
    <property type="entry name" value="ARM-like"/>
</dbReference>
<proteinExistence type="predicted"/>
<dbReference type="InterPro" id="IPR021133">
    <property type="entry name" value="HEAT_type_2"/>
</dbReference>
<dbReference type="STRING" id="330214.NIDE3309"/>
<protein>
    <recommendedName>
        <fullName evidence="4">HEAT repeat domain-containing protein</fullName>
    </recommendedName>
</protein>
<dbReference type="Pfam" id="PF13646">
    <property type="entry name" value="HEAT_2"/>
    <property type="match status" value="3"/>
</dbReference>
<dbReference type="EMBL" id="FP929003">
    <property type="protein sequence ID" value="CBK42997.1"/>
    <property type="molecule type" value="Genomic_DNA"/>
</dbReference>
<evidence type="ECO:0008006" key="4">
    <source>
        <dbReference type="Google" id="ProtNLM"/>
    </source>
</evidence>
<evidence type="ECO:0000313" key="3">
    <source>
        <dbReference type="Proteomes" id="UP000001660"/>
    </source>
</evidence>
<reference evidence="2 3" key="1">
    <citation type="journal article" date="2010" name="Proc. Natl. Acad. Sci. U.S.A.">
        <title>A Nitrospira metagenome illuminates the physiology and evolution of globally important nitrite-oxidizing bacteria.</title>
        <authorList>
            <person name="Lucker S."/>
            <person name="Wagner M."/>
            <person name="Maixner F."/>
            <person name="Pelletier E."/>
            <person name="Koch H."/>
            <person name="Vacherie B."/>
            <person name="Rattei T."/>
            <person name="Sinninghe Damste J."/>
            <person name="Spieck E."/>
            <person name="Le Paslier D."/>
            <person name="Daims H."/>
        </authorList>
    </citation>
    <scope>NUCLEOTIDE SEQUENCE [LARGE SCALE GENOMIC DNA]</scope>
</reference>
<gene>
    <name evidence="2" type="ORF">NIDE3309</name>
</gene>